<organism evidence="1 2">
    <name type="scientific">Parabacteroides hominis</name>
    <dbReference type="NCBI Taxonomy" id="2763057"/>
    <lineage>
        <taxon>Bacteria</taxon>
        <taxon>Pseudomonadati</taxon>
        <taxon>Bacteroidota</taxon>
        <taxon>Bacteroidia</taxon>
        <taxon>Bacteroidales</taxon>
        <taxon>Tannerellaceae</taxon>
        <taxon>Parabacteroides</taxon>
    </lineage>
</organism>
<gene>
    <name evidence="1" type="ORF">H8S65_02755</name>
</gene>
<dbReference type="PROSITE" id="PS51257">
    <property type="entry name" value="PROKAR_LIPOPROTEIN"/>
    <property type="match status" value="1"/>
</dbReference>
<keyword evidence="2" id="KW-1185">Reference proteome</keyword>
<dbReference type="RefSeq" id="WP_186928438.1">
    <property type="nucleotide sequence ID" value="NZ_JACOOJ010000003.1"/>
</dbReference>
<evidence type="ECO:0000313" key="2">
    <source>
        <dbReference type="Proteomes" id="UP000651475"/>
    </source>
</evidence>
<sequence>MNKAIFYILGLLLFIGCQPTSFEQAVKKGFDNYLDTAAVRYQYIMLIPNSGCTGCISDAEYFFKEYNDHEEILFIFTRVISKKDLRIRLGKDNLQRKNVLIDNDNKFYFEKFQESIYPIVAVIKDKKVVALKDHVFLREKYPPKD</sequence>
<accession>A0ABR7DK12</accession>
<comment type="caution">
    <text evidence="1">The sequence shown here is derived from an EMBL/GenBank/DDBJ whole genome shotgun (WGS) entry which is preliminary data.</text>
</comment>
<protein>
    <submittedName>
        <fullName evidence="1">Uncharacterized protein</fullName>
    </submittedName>
</protein>
<dbReference type="Proteomes" id="UP000651475">
    <property type="component" value="Unassembled WGS sequence"/>
</dbReference>
<proteinExistence type="predicted"/>
<dbReference type="EMBL" id="JACOOJ010000003">
    <property type="protein sequence ID" value="MBC5631702.1"/>
    <property type="molecule type" value="Genomic_DNA"/>
</dbReference>
<reference evidence="1 2" key="1">
    <citation type="submission" date="2020-08" db="EMBL/GenBank/DDBJ databases">
        <title>Genome public.</title>
        <authorList>
            <person name="Liu C."/>
            <person name="Sun Q."/>
        </authorList>
    </citation>
    <scope>NUCLEOTIDE SEQUENCE [LARGE SCALE GENOMIC DNA]</scope>
    <source>
        <strain evidence="1 2">NSJ-79</strain>
    </source>
</reference>
<name>A0ABR7DK12_9BACT</name>
<evidence type="ECO:0000313" key="1">
    <source>
        <dbReference type="EMBL" id="MBC5631702.1"/>
    </source>
</evidence>